<dbReference type="SUPFAM" id="SSF50156">
    <property type="entry name" value="PDZ domain-like"/>
    <property type="match status" value="1"/>
</dbReference>
<protein>
    <submittedName>
        <fullName evidence="2">PDZ domain-containing protein</fullName>
    </submittedName>
</protein>
<proteinExistence type="predicted"/>
<evidence type="ECO:0000313" key="2">
    <source>
        <dbReference type="EMBL" id="XCN71761.1"/>
    </source>
</evidence>
<feature type="domain" description="PDZ" evidence="1">
    <location>
        <begin position="19"/>
        <end position="122"/>
    </location>
</feature>
<dbReference type="SMART" id="SM00228">
    <property type="entry name" value="PDZ"/>
    <property type="match status" value="1"/>
</dbReference>
<dbReference type="Gene3D" id="2.30.42.10">
    <property type="match status" value="1"/>
</dbReference>
<dbReference type="EMBL" id="CP159373">
    <property type="protein sequence ID" value="XCN71761.1"/>
    <property type="molecule type" value="Genomic_DNA"/>
</dbReference>
<reference evidence="2" key="2">
    <citation type="submission" date="2024-06" db="EMBL/GenBank/DDBJ databases">
        <authorList>
            <person name="Plum-Jensen L.E."/>
            <person name="Schramm A."/>
            <person name="Marshall I.P.G."/>
        </authorList>
    </citation>
    <scope>NUCLEOTIDE SEQUENCE</scope>
    <source>
        <strain evidence="2">Rat1</strain>
    </source>
</reference>
<reference evidence="2" key="1">
    <citation type="journal article" date="2024" name="Syst. Appl. Microbiol.">
        <title>First single-strain enrichments of Electrothrix cable bacteria, description of E. aestuarii sp. nov. and E. rattekaaiensis sp. nov., and proposal of a cable bacteria taxonomy following the rules of the SeqCode.</title>
        <authorList>
            <person name="Plum-Jensen L.E."/>
            <person name="Schramm A."/>
            <person name="Marshall I.P.G."/>
        </authorList>
    </citation>
    <scope>NUCLEOTIDE SEQUENCE</scope>
    <source>
        <strain evidence="2">Rat1</strain>
    </source>
</reference>
<gene>
    <name evidence="2" type="ORF">Q3M24_15785</name>
</gene>
<dbReference type="KEGG" id="eaj:Q3M24_15785"/>
<name>A0AAU8LR51_9BACT</name>
<sequence>MNKRTCILIVTTFLIFLCGVTLSHADGNKFGGLGLKVAQLYDPALKTHMGPLVVLDVLSEMPAETSGVQKGDVITHIDGEATQDNSFKYLIMEKLRGKVGSQAALSIERSGVSEPLNVSLTRVEISSSSKDKSS</sequence>
<dbReference type="PROSITE" id="PS50106">
    <property type="entry name" value="PDZ"/>
    <property type="match status" value="1"/>
</dbReference>
<accession>A0AAU8LR51</accession>
<dbReference type="AlphaFoldDB" id="A0AAU8LR51"/>
<dbReference type="InterPro" id="IPR001478">
    <property type="entry name" value="PDZ"/>
</dbReference>
<dbReference type="InterPro" id="IPR036034">
    <property type="entry name" value="PDZ_sf"/>
</dbReference>
<organism evidence="2">
    <name type="scientific">Candidatus Electrothrix aestuarii</name>
    <dbReference type="NCBI Taxonomy" id="3062594"/>
    <lineage>
        <taxon>Bacteria</taxon>
        <taxon>Pseudomonadati</taxon>
        <taxon>Thermodesulfobacteriota</taxon>
        <taxon>Desulfobulbia</taxon>
        <taxon>Desulfobulbales</taxon>
        <taxon>Desulfobulbaceae</taxon>
        <taxon>Candidatus Electrothrix</taxon>
    </lineage>
</organism>
<evidence type="ECO:0000259" key="1">
    <source>
        <dbReference type="PROSITE" id="PS50106"/>
    </source>
</evidence>
<dbReference type="Pfam" id="PF13180">
    <property type="entry name" value="PDZ_2"/>
    <property type="match status" value="1"/>
</dbReference>